<dbReference type="AlphaFoldDB" id="A0A9Q3F895"/>
<organism evidence="2 3">
    <name type="scientific">Austropuccinia psidii MF-1</name>
    <dbReference type="NCBI Taxonomy" id="1389203"/>
    <lineage>
        <taxon>Eukaryota</taxon>
        <taxon>Fungi</taxon>
        <taxon>Dikarya</taxon>
        <taxon>Basidiomycota</taxon>
        <taxon>Pucciniomycotina</taxon>
        <taxon>Pucciniomycetes</taxon>
        <taxon>Pucciniales</taxon>
        <taxon>Sphaerophragmiaceae</taxon>
        <taxon>Austropuccinia</taxon>
    </lineage>
</organism>
<accession>A0A9Q3F895</accession>
<name>A0A9Q3F895_9BASI</name>
<dbReference type="InterPro" id="IPR013103">
    <property type="entry name" value="RVT_2"/>
</dbReference>
<dbReference type="OrthoDB" id="3344688at2759"/>
<dbReference type="SUPFAM" id="SSF56672">
    <property type="entry name" value="DNA/RNA polymerases"/>
    <property type="match status" value="1"/>
</dbReference>
<keyword evidence="3" id="KW-1185">Reference proteome</keyword>
<proteinExistence type="predicted"/>
<evidence type="ECO:0000313" key="3">
    <source>
        <dbReference type="Proteomes" id="UP000765509"/>
    </source>
</evidence>
<comment type="caution">
    <text evidence="2">The sequence shown here is derived from an EMBL/GenBank/DDBJ whole genome shotgun (WGS) entry which is preliminary data.</text>
</comment>
<dbReference type="InterPro" id="IPR043502">
    <property type="entry name" value="DNA/RNA_pol_sf"/>
</dbReference>
<evidence type="ECO:0000313" key="2">
    <source>
        <dbReference type="EMBL" id="MBW0534539.1"/>
    </source>
</evidence>
<dbReference type="PANTHER" id="PTHR11439">
    <property type="entry name" value="GAG-POL-RELATED RETROTRANSPOSON"/>
    <property type="match status" value="1"/>
</dbReference>
<dbReference type="Proteomes" id="UP000765509">
    <property type="component" value="Unassembled WGS sequence"/>
</dbReference>
<protein>
    <recommendedName>
        <fullName evidence="1">Reverse transcriptase Ty1/copia-type domain-containing protein</fullName>
    </recommendedName>
</protein>
<sequence>MCTQGYTQTKRLDYNKTFLPTGNLNSLRALIAHAVNNDLEFHKIDIKSAFLNAPLTEAVYLTIPQGIRLDSQKQCLRLNKAIYRLKKGPLAWYKTLKNWLSQSGFTTCILDPCAFHKTKPNPIWLCLNVDDIAIFGKEENRFQEEIRKEFNIKDIVIANLMLGIKINHQESGISLDQQHFIKALLEKYGMNPCTPVNTPLVPHCNLTPATEEEINTFKELKINFRSAIRSINYLRSATQPYLSFAVSALSQNLEKPGTLHWRAFLHILKYLNGTQELGLVYEKSPNNCIEAYCDDDRGNCRVTRRLVTGYLA</sequence>
<dbReference type="Pfam" id="PF07727">
    <property type="entry name" value="RVT_2"/>
    <property type="match status" value="1"/>
</dbReference>
<feature type="domain" description="Reverse transcriptase Ty1/copia-type" evidence="1">
    <location>
        <begin position="3"/>
        <end position="201"/>
    </location>
</feature>
<gene>
    <name evidence="2" type="ORF">O181_074254</name>
</gene>
<dbReference type="EMBL" id="AVOT02039468">
    <property type="protein sequence ID" value="MBW0534539.1"/>
    <property type="molecule type" value="Genomic_DNA"/>
</dbReference>
<evidence type="ECO:0000259" key="1">
    <source>
        <dbReference type="Pfam" id="PF07727"/>
    </source>
</evidence>
<reference evidence="2" key="1">
    <citation type="submission" date="2021-03" db="EMBL/GenBank/DDBJ databases">
        <title>Draft genome sequence of rust myrtle Austropuccinia psidii MF-1, a brazilian biotype.</title>
        <authorList>
            <person name="Quecine M.C."/>
            <person name="Pachon D.M.R."/>
            <person name="Bonatelli M.L."/>
            <person name="Correr F.H."/>
            <person name="Franceschini L.M."/>
            <person name="Leite T.F."/>
            <person name="Margarido G.R.A."/>
            <person name="Almeida C.A."/>
            <person name="Ferrarezi J.A."/>
            <person name="Labate C.A."/>
        </authorList>
    </citation>
    <scope>NUCLEOTIDE SEQUENCE</scope>
    <source>
        <strain evidence="2">MF-1</strain>
    </source>
</reference>